<evidence type="ECO:0000256" key="2">
    <source>
        <dbReference type="SAM" id="SignalP"/>
    </source>
</evidence>
<protein>
    <submittedName>
        <fullName evidence="3">Uncharacterized protein</fullName>
    </submittedName>
</protein>
<reference evidence="3" key="1">
    <citation type="submission" date="2023-03" db="EMBL/GenBank/DDBJ databases">
        <title>Complete genome of Cladonia borealis.</title>
        <authorList>
            <person name="Park H."/>
        </authorList>
    </citation>
    <scope>NUCLEOTIDE SEQUENCE</scope>
    <source>
        <strain evidence="3">ANT050790</strain>
    </source>
</reference>
<evidence type="ECO:0000256" key="1">
    <source>
        <dbReference type="SAM" id="MobiDB-lite"/>
    </source>
</evidence>
<dbReference type="Pfam" id="PF22514">
    <property type="entry name" value="EXPB1_D1"/>
    <property type="match status" value="1"/>
</dbReference>
<feature type="non-terminal residue" evidence="3">
    <location>
        <position position="1"/>
    </location>
</feature>
<keyword evidence="2" id="KW-0732">Signal</keyword>
<evidence type="ECO:0000313" key="4">
    <source>
        <dbReference type="Proteomes" id="UP001166286"/>
    </source>
</evidence>
<feature type="compositionally biased region" description="Acidic residues" evidence="1">
    <location>
        <begin position="166"/>
        <end position="178"/>
    </location>
</feature>
<proteinExistence type="predicted"/>
<organism evidence="3 4">
    <name type="scientific">Cladonia borealis</name>
    <dbReference type="NCBI Taxonomy" id="184061"/>
    <lineage>
        <taxon>Eukaryota</taxon>
        <taxon>Fungi</taxon>
        <taxon>Dikarya</taxon>
        <taxon>Ascomycota</taxon>
        <taxon>Pezizomycotina</taxon>
        <taxon>Lecanoromycetes</taxon>
        <taxon>OSLEUM clade</taxon>
        <taxon>Lecanoromycetidae</taxon>
        <taxon>Lecanorales</taxon>
        <taxon>Lecanorineae</taxon>
        <taxon>Cladoniaceae</taxon>
        <taxon>Cladonia</taxon>
    </lineage>
</organism>
<dbReference type="Proteomes" id="UP001166286">
    <property type="component" value="Unassembled WGS sequence"/>
</dbReference>
<feature type="compositionally biased region" description="Low complexity" evidence="1">
    <location>
        <begin position="78"/>
        <end position="92"/>
    </location>
</feature>
<feature type="signal peptide" evidence="2">
    <location>
        <begin position="1"/>
        <end position="26"/>
    </location>
</feature>
<feature type="region of interest" description="Disordered" evidence="1">
    <location>
        <begin position="166"/>
        <end position="236"/>
    </location>
</feature>
<accession>A0AA39R2F9</accession>
<feature type="compositionally biased region" description="Gly residues" evidence="1">
    <location>
        <begin position="93"/>
        <end position="137"/>
    </location>
</feature>
<evidence type="ECO:0000313" key="3">
    <source>
        <dbReference type="EMBL" id="KAK0513595.1"/>
    </source>
</evidence>
<comment type="caution">
    <text evidence="3">The sequence shown here is derived from an EMBL/GenBank/DDBJ whole genome shotgun (WGS) entry which is preliminary data.</text>
</comment>
<name>A0AA39R2F9_9LECA</name>
<feature type="compositionally biased region" description="Low complexity" evidence="1">
    <location>
        <begin position="42"/>
        <end position="54"/>
    </location>
</feature>
<dbReference type="EMBL" id="JAFEKC020000007">
    <property type="protein sequence ID" value="KAK0513595.1"/>
    <property type="molecule type" value="Genomic_DNA"/>
</dbReference>
<dbReference type="InterPro" id="IPR036908">
    <property type="entry name" value="RlpA-like_sf"/>
</dbReference>
<gene>
    <name evidence="3" type="ORF">JMJ35_003959</name>
</gene>
<dbReference type="Gene3D" id="2.40.40.10">
    <property type="entry name" value="RlpA-like domain"/>
    <property type="match status" value="1"/>
</dbReference>
<sequence length="303" mass="29999">MDKPSQPHLTPFFTFLLLALANDTTARPRHGKRASCKPQKPSISSSSSSSGSTSNVDANSQSGGGFQSLGSVKTNSRSSGNLGSASGSALSGLAGGMGVSSGGSIGSSGEGSSGGGSSGGGGAGSGAGVGGGSGGGSAAISSAKAPGLWILVATALVEALLEAEDQPPLQAEEEEEQEELRLQIQPPRPSARSCHRVSPSTSPSPFSPPPRIFSKHLPTNNASPPDRYGAGDTFGSPNCNTATSACDWYSNPEYNATVSENLFGTGPGGSTGETCGKYYQLTAVSDQAGNPFPAGAGGSIVVK</sequence>
<keyword evidence="4" id="KW-1185">Reference proteome</keyword>
<feature type="region of interest" description="Disordered" evidence="1">
    <location>
        <begin position="26"/>
        <end position="140"/>
    </location>
</feature>
<feature type="chain" id="PRO_5041342490" evidence="2">
    <location>
        <begin position="27"/>
        <end position="303"/>
    </location>
</feature>
<dbReference type="AlphaFoldDB" id="A0AA39R2F9"/>